<dbReference type="EMBL" id="CP144089">
    <property type="protein sequence ID" value="WWD05707.1"/>
    <property type="molecule type" value="Genomic_DNA"/>
</dbReference>
<evidence type="ECO:0000259" key="5">
    <source>
        <dbReference type="Pfam" id="PF17827"/>
    </source>
</evidence>
<evidence type="ECO:0008006" key="8">
    <source>
        <dbReference type="Google" id="ProtNLM"/>
    </source>
</evidence>
<evidence type="ECO:0000313" key="7">
    <source>
        <dbReference type="Proteomes" id="UP001358614"/>
    </source>
</evidence>
<dbReference type="PANTHER" id="PTHR18895">
    <property type="entry name" value="HEMK METHYLTRANSFERASE"/>
    <property type="match status" value="1"/>
</dbReference>
<dbReference type="RefSeq" id="XP_066083674.1">
    <property type="nucleotide sequence ID" value="XM_066227577.1"/>
</dbReference>
<dbReference type="Pfam" id="PF17827">
    <property type="entry name" value="PrmC_N"/>
    <property type="match status" value="1"/>
</dbReference>
<dbReference type="Gene3D" id="3.40.50.150">
    <property type="entry name" value="Vaccinia Virus protein VP39"/>
    <property type="match status" value="1"/>
</dbReference>
<dbReference type="GO" id="GO:0005739">
    <property type="term" value="C:mitochondrion"/>
    <property type="evidence" value="ECO:0007669"/>
    <property type="project" value="TreeGrafter"/>
</dbReference>
<keyword evidence="3" id="KW-0949">S-adenosyl-L-methionine</keyword>
<evidence type="ECO:0000259" key="4">
    <source>
        <dbReference type="Pfam" id="PF13847"/>
    </source>
</evidence>
<gene>
    <name evidence="6" type="ORF">V865_003788</name>
</gene>
<dbReference type="InterPro" id="IPR050320">
    <property type="entry name" value="N5-glutamine_MTase"/>
</dbReference>
<evidence type="ECO:0000256" key="1">
    <source>
        <dbReference type="ARBA" id="ARBA00022603"/>
    </source>
</evidence>
<dbReference type="PANTHER" id="PTHR18895:SF74">
    <property type="entry name" value="MTRF1L RELEASE FACTOR GLUTAMINE METHYLTRANSFERASE"/>
    <property type="match status" value="1"/>
</dbReference>
<dbReference type="Proteomes" id="UP001358614">
    <property type="component" value="Chromosome 1"/>
</dbReference>
<dbReference type="InterPro" id="IPR040758">
    <property type="entry name" value="PrmC_N"/>
</dbReference>
<dbReference type="Gene3D" id="1.10.8.10">
    <property type="entry name" value="DNA helicase RuvA subunit, C-terminal domain"/>
    <property type="match status" value="1"/>
</dbReference>
<dbReference type="InterPro" id="IPR002052">
    <property type="entry name" value="DNA_methylase_N6_adenine_CS"/>
</dbReference>
<keyword evidence="2" id="KW-0808">Transferase</keyword>
<dbReference type="Pfam" id="PF13847">
    <property type="entry name" value="Methyltransf_31"/>
    <property type="match status" value="1"/>
</dbReference>
<dbReference type="NCBIfam" id="TIGR00536">
    <property type="entry name" value="hemK_fam"/>
    <property type="match status" value="1"/>
</dbReference>
<keyword evidence="7" id="KW-1185">Reference proteome</keyword>
<dbReference type="GO" id="GO:0008276">
    <property type="term" value="F:protein methyltransferase activity"/>
    <property type="evidence" value="ECO:0007669"/>
    <property type="project" value="InterPro"/>
</dbReference>
<proteinExistence type="predicted"/>
<feature type="domain" description="Release factor glutamine methyltransferase N-terminal" evidence="5">
    <location>
        <begin position="50"/>
        <end position="101"/>
    </location>
</feature>
<organism evidence="6 7">
    <name type="scientific">Kwoniella europaea PYCC6329</name>
    <dbReference type="NCBI Taxonomy" id="1423913"/>
    <lineage>
        <taxon>Eukaryota</taxon>
        <taxon>Fungi</taxon>
        <taxon>Dikarya</taxon>
        <taxon>Basidiomycota</taxon>
        <taxon>Agaricomycotina</taxon>
        <taxon>Tremellomycetes</taxon>
        <taxon>Tremellales</taxon>
        <taxon>Cryptococcaceae</taxon>
        <taxon>Kwoniella</taxon>
    </lineage>
</organism>
<evidence type="ECO:0000313" key="6">
    <source>
        <dbReference type="EMBL" id="WWD05707.1"/>
    </source>
</evidence>
<dbReference type="CDD" id="cd02440">
    <property type="entry name" value="AdoMet_MTases"/>
    <property type="match status" value="1"/>
</dbReference>
<name>A0AAX4KIU7_9TREE</name>
<feature type="domain" description="Methyltransferase" evidence="4">
    <location>
        <begin position="151"/>
        <end position="230"/>
    </location>
</feature>
<sequence length="344" mass="38123">MIGISPPSSLRRLFRTGRIRIPVSSDRKYSTSQPNHVQTLLRNSELTEEDAINELRWITQEVREKAIRQISRGRMPEVEEDSIAEKVKRRGRGEPIQYILGTTDFGPLTIQCRRPVLIPRPETAHLTQQLSSLILSSIPPLTSRDRPSAPLNILDLCSGTGCIGLLLAKLTPLSNVTGIDNSPVAVQLGMINARDSHLDERVKFKYGNMFTTDPTSLLSTGGKYGLIISNPPYIPYSQYQSLPASVREYESPNALLGDGSDDKEGKGLKYYERIAEILSDLLLDQEELEAKGWKGILRLALEIGQGQAGDVLDIVKSSKGGLIGKTEVWKDQFGVERMVVGWGK</sequence>
<evidence type="ECO:0000256" key="3">
    <source>
        <dbReference type="ARBA" id="ARBA00022691"/>
    </source>
</evidence>
<dbReference type="GO" id="GO:0032259">
    <property type="term" value="P:methylation"/>
    <property type="evidence" value="ECO:0007669"/>
    <property type="project" value="UniProtKB-KW"/>
</dbReference>
<protein>
    <recommendedName>
        <fullName evidence="8">S-adenosylmethionine-dependent methyltransferase</fullName>
    </recommendedName>
</protein>
<dbReference type="InterPro" id="IPR004556">
    <property type="entry name" value="HemK-like"/>
</dbReference>
<dbReference type="InterPro" id="IPR029063">
    <property type="entry name" value="SAM-dependent_MTases_sf"/>
</dbReference>
<reference evidence="6 7" key="1">
    <citation type="submission" date="2024-01" db="EMBL/GenBank/DDBJ databases">
        <title>Comparative genomics of Cryptococcus and Kwoniella reveals pathogenesis evolution and contrasting modes of karyotype evolution via chromosome fusion or intercentromeric recombination.</title>
        <authorList>
            <person name="Coelho M.A."/>
            <person name="David-Palma M."/>
            <person name="Shea T."/>
            <person name="Bowers K."/>
            <person name="McGinley-Smith S."/>
            <person name="Mohammad A.W."/>
            <person name="Gnirke A."/>
            <person name="Yurkov A.M."/>
            <person name="Nowrousian M."/>
            <person name="Sun S."/>
            <person name="Cuomo C.A."/>
            <person name="Heitman J."/>
        </authorList>
    </citation>
    <scope>NUCLEOTIDE SEQUENCE [LARGE SCALE GENOMIC DNA]</scope>
    <source>
        <strain evidence="6 7">PYCC6329</strain>
    </source>
</reference>
<dbReference type="InterPro" id="IPR025714">
    <property type="entry name" value="Methyltranfer_dom"/>
</dbReference>
<dbReference type="SUPFAM" id="SSF53335">
    <property type="entry name" value="S-adenosyl-L-methionine-dependent methyltransferases"/>
    <property type="match status" value="1"/>
</dbReference>
<evidence type="ECO:0000256" key="2">
    <source>
        <dbReference type="ARBA" id="ARBA00022679"/>
    </source>
</evidence>
<accession>A0AAX4KIU7</accession>
<keyword evidence="1" id="KW-0489">Methyltransferase</keyword>
<dbReference type="GeneID" id="91102591"/>
<dbReference type="GO" id="GO:0003676">
    <property type="term" value="F:nucleic acid binding"/>
    <property type="evidence" value="ECO:0007669"/>
    <property type="project" value="InterPro"/>
</dbReference>
<dbReference type="PROSITE" id="PS00092">
    <property type="entry name" value="N6_MTASE"/>
    <property type="match status" value="1"/>
</dbReference>
<dbReference type="KEGG" id="ker:91102591"/>
<dbReference type="AlphaFoldDB" id="A0AAX4KIU7"/>